<evidence type="ECO:0000256" key="4">
    <source>
        <dbReference type="ARBA" id="ARBA00023125"/>
    </source>
</evidence>
<keyword evidence="3" id="KW-0805">Transcription regulation</keyword>
<dbReference type="EMBL" id="HG994367">
    <property type="protein sequence ID" value="CAF1700328.1"/>
    <property type="molecule type" value="Genomic_DNA"/>
</dbReference>
<dbReference type="PROSITE" id="PS50811">
    <property type="entry name" value="WRKY"/>
    <property type="match status" value="2"/>
</dbReference>
<name>A0A816I960_BRANA</name>
<feature type="region of interest" description="Disordered" evidence="7">
    <location>
        <begin position="225"/>
        <end position="262"/>
    </location>
</feature>
<dbReference type="InterPro" id="IPR003657">
    <property type="entry name" value="WRKY_dom"/>
</dbReference>
<dbReference type="InterPro" id="IPR044810">
    <property type="entry name" value="WRKY_plant"/>
</dbReference>
<feature type="domain" description="WRKY" evidence="8">
    <location>
        <begin position="352"/>
        <end position="417"/>
    </location>
</feature>
<evidence type="ECO:0000256" key="2">
    <source>
        <dbReference type="ARBA" id="ARBA00022737"/>
    </source>
</evidence>
<accession>A0A816I960</accession>
<sequence>MLGFDVSHRPICLRLTTIMEVKESKRVVIAKPVASRPSFTSIRTFANLLTDSVTVPPHETVDAAIRPKTLRFKQPAAAAASVSCPQVEGNDKGKSCVDSDTKSYVVYKPKAKLVSQATVSALANMGNHQQVWRQSEAVPYGKSVSQGTRPNLVPRVPSFKESETSAGDRSSVDGYNWRKYGQKQVKGSDCPRSYYKCTHPKCPVKKKVERSMGGLVSEIVYQGEHNHSKPSCPLPRRASSSSSSGFQRPQRELASEGSIGQDPSNVYYHPLWSNQSNDSSKSIAEKMNDGCVITPFEFAVPRSANSTGGTSDSGCRSSSQCDEGELDDPSRSKRSRKNEKQASQTGVSQSSVESDSLEDGFRWRKYGQKVVGGNAHPRSYYRCTSANCRARKHVERASDDPRAFITTYEGKHNHHLNLRPPTSPTLPFTSTQHSNQAI</sequence>
<feature type="compositionally biased region" description="Polar residues" evidence="7">
    <location>
        <begin position="341"/>
        <end position="354"/>
    </location>
</feature>
<dbReference type="PANTHER" id="PTHR31221:SF90">
    <property type="entry name" value="WRKY TRANSCRIPTION FACTOR 44"/>
    <property type="match status" value="1"/>
</dbReference>
<evidence type="ECO:0000259" key="8">
    <source>
        <dbReference type="PROSITE" id="PS50811"/>
    </source>
</evidence>
<dbReference type="PANTHER" id="PTHR31221">
    <property type="entry name" value="WRKY TRANSCRIPTION FACTOR PROTEIN 1-RELATED"/>
    <property type="match status" value="1"/>
</dbReference>
<feature type="region of interest" description="Disordered" evidence="7">
    <location>
        <begin position="413"/>
        <end position="438"/>
    </location>
</feature>
<comment type="subcellular location">
    <subcellularLocation>
        <location evidence="1">Nucleus</location>
    </subcellularLocation>
</comment>
<feature type="compositionally biased region" description="Polar residues" evidence="7">
    <location>
        <begin position="303"/>
        <end position="321"/>
    </location>
</feature>
<feature type="domain" description="WRKY" evidence="8">
    <location>
        <begin position="173"/>
        <end position="230"/>
    </location>
</feature>
<dbReference type="FunFam" id="2.20.25.80:FF:000006">
    <property type="entry name" value="WRKY transcription factor"/>
    <property type="match status" value="2"/>
</dbReference>
<feature type="region of interest" description="Disordered" evidence="7">
    <location>
        <begin position="141"/>
        <end position="171"/>
    </location>
</feature>
<gene>
    <name evidence="9" type="ORF">DARMORV10_C03P24190.1</name>
</gene>
<reference evidence="9" key="1">
    <citation type="submission" date="2021-01" db="EMBL/GenBank/DDBJ databases">
        <authorList>
            <consortium name="Genoscope - CEA"/>
            <person name="William W."/>
        </authorList>
    </citation>
    <scope>NUCLEOTIDE SEQUENCE</scope>
</reference>
<proteinExistence type="predicted"/>
<keyword evidence="2" id="KW-0677">Repeat</keyword>
<dbReference type="InterPro" id="IPR036576">
    <property type="entry name" value="WRKY_dom_sf"/>
</dbReference>
<keyword evidence="6" id="KW-0539">Nucleus</keyword>
<evidence type="ECO:0000256" key="1">
    <source>
        <dbReference type="ARBA" id="ARBA00004123"/>
    </source>
</evidence>
<protein>
    <submittedName>
        <fullName evidence="9">(rape) hypothetical protein</fullName>
    </submittedName>
</protein>
<keyword evidence="5" id="KW-0804">Transcription</keyword>
<dbReference type="SUPFAM" id="SSF118290">
    <property type="entry name" value="WRKY DNA-binding domain"/>
    <property type="match status" value="2"/>
</dbReference>
<dbReference type="Proteomes" id="UP001295469">
    <property type="component" value="Chromosome C03"/>
</dbReference>
<evidence type="ECO:0000256" key="7">
    <source>
        <dbReference type="SAM" id="MobiDB-lite"/>
    </source>
</evidence>
<dbReference type="Gene3D" id="2.20.25.80">
    <property type="entry name" value="WRKY domain"/>
    <property type="match status" value="2"/>
</dbReference>
<dbReference type="GO" id="GO:0003700">
    <property type="term" value="F:DNA-binding transcription factor activity"/>
    <property type="evidence" value="ECO:0007669"/>
    <property type="project" value="InterPro"/>
</dbReference>
<evidence type="ECO:0000256" key="5">
    <source>
        <dbReference type="ARBA" id="ARBA00023163"/>
    </source>
</evidence>
<organism evidence="9">
    <name type="scientific">Brassica napus</name>
    <name type="common">Rape</name>
    <dbReference type="NCBI Taxonomy" id="3708"/>
    <lineage>
        <taxon>Eukaryota</taxon>
        <taxon>Viridiplantae</taxon>
        <taxon>Streptophyta</taxon>
        <taxon>Embryophyta</taxon>
        <taxon>Tracheophyta</taxon>
        <taxon>Spermatophyta</taxon>
        <taxon>Magnoliopsida</taxon>
        <taxon>eudicotyledons</taxon>
        <taxon>Gunneridae</taxon>
        <taxon>Pentapetalae</taxon>
        <taxon>rosids</taxon>
        <taxon>malvids</taxon>
        <taxon>Brassicales</taxon>
        <taxon>Brassicaceae</taxon>
        <taxon>Brassiceae</taxon>
        <taxon>Brassica</taxon>
    </lineage>
</organism>
<dbReference type="AlphaFoldDB" id="A0A816I960"/>
<dbReference type="Pfam" id="PF03106">
    <property type="entry name" value="WRKY"/>
    <property type="match status" value="2"/>
</dbReference>
<evidence type="ECO:0000256" key="6">
    <source>
        <dbReference type="ARBA" id="ARBA00023242"/>
    </source>
</evidence>
<evidence type="ECO:0000256" key="3">
    <source>
        <dbReference type="ARBA" id="ARBA00023015"/>
    </source>
</evidence>
<keyword evidence="4" id="KW-0238">DNA-binding</keyword>
<dbReference type="SMART" id="SM00774">
    <property type="entry name" value="WRKY"/>
    <property type="match status" value="2"/>
</dbReference>
<dbReference type="GO" id="GO:0005634">
    <property type="term" value="C:nucleus"/>
    <property type="evidence" value="ECO:0007669"/>
    <property type="project" value="UniProtKB-SubCell"/>
</dbReference>
<feature type="region of interest" description="Disordered" evidence="7">
    <location>
        <begin position="302"/>
        <end position="357"/>
    </location>
</feature>
<dbReference type="GO" id="GO:0043565">
    <property type="term" value="F:sequence-specific DNA binding"/>
    <property type="evidence" value="ECO:0007669"/>
    <property type="project" value="InterPro"/>
</dbReference>
<evidence type="ECO:0000313" key="9">
    <source>
        <dbReference type="EMBL" id="CAF1700328.1"/>
    </source>
</evidence>